<comment type="cofactor">
    <cofactor evidence="1">
        <name>pyridoxal 5'-phosphate</name>
        <dbReference type="ChEBI" id="CHEBI:597326"/>
    </cofactor>
</comment>
<evidence type="ECO:0000313" key="6">
    <source>
        <dbReference type="EMBL" id="SEQ68987.1"/>
    </source>
</evidence>
<evidence type="ECO:0000256" key="1">
    <source>
        <dbReference type="ARBA" id="ARBA00001933"/>
    </source>
</evidence>
<dbReference type="InterPro" id="IPR015422">
    <property type="entry name" value="PyrdxlP-dep_Trfase_small"/>
</dbReference>
<sequence length="348" mass="37704">MFFTSDNGGPVHPQIMQALSDANSGFASGYGADAQMDAVRAQLREIFEAPEAAIYLVTTGTAANSLALATLCQPWQTVFCSPVAHIHEDECNAPEFYSGGAKLTLVGEGDKMTAAALRGAILDEETRGVHGPQRGPVSITQVTEKGRIYTLAEIEALTTVAKEFDLPVHLDGARFANALVALNCSPADMTWKAGVDAVSFGGTKNGCMGVEAVIFFDPKHAWEFELRRKRGAHLLSKHRYLSAQMLGYLDNDLWLTTARQANATCARLADGLRQVPDATFLVDPQANIIFATLPRAVHQRLFDAGAYYYLMSGTLEGDDPHEPLTARFVCDWSTQAETVDQFLSVARG</sequence>
<organism evidence="6 7">
    <name type="scientific">Thalassovita taeanensis</name>
    <dbReference type="NCBI Taxonomy" id="657014"/>
    <lineage>
        <taxon>Bacteria</taxon>
        <taxon>Pseudomonadati</taxon>
        <taxon>Pseudomonadota</taxon>
        <taxon>Alphaproteobacteria</taxon>
        <taxon>Rhodobacterales</taxon>
        <taxon>Roseobacteraceae</taxon>
        <taxon>Thalassovita</taxon>
    </lineage>
</organism>
<feature type="domain" description="Aromatic amino acid beta-eliminating lyase/threonine aldolase" evidence="5">
    <location>
        <begin position="3"/>
        <end position="280"/>
    </location>
</feature>
<comment type="subunit">
    <text evidence="3">Homotetramer.</text>
</comment>
<dbReference type="InterPro" id="IPR015421">
    <property type="entry name" value="PyrdxlP-dep_Trfase_major"/>
</dbReference>
<evidence type="ECO:0000256" key="3">
    <source>
        <dbReference type="ARBA" id="ARBA00011881"/>
    </source>
</evidence>
<dbReference type="GO" id="GO:0016829">
    <property type="term" value="F:lyase activity"/>
    <property type="evidence" value="ECO:0007669"/>
    <property type="project" value="InterPro"/>
</dbReference>
<keyword evidence="4" id="KW-0663">Pyridoxal phosphate</keyword>
<dbReference type="PANTHER" id="PTHR48097:SF5">
    <property type="entry name" value="LOW SPECIFICITY L-THREONINE ALDOLASE"/>
    <property type="match status" value="1"/>
</dbReference>
<dbReference type="GO" id="GO:0006520">
    <property type="term" value="P:amino acid metabolic process"/>
    <property type="evidence" value="ECO:0007669"/>
    <property type="project" value="InterPro"/>
</dbReference>
<dbReference type="EMBL" id="FOEP01000011">
    <property type="protein sequence ID" value="SEQ68987.1"/>
    <property type="molecule type" value="Genomic_DNA"/>
</dbReference>
<dbReference type="Gene3D" id="3.40.640.10">
    <property type="entry name" value="Type I PLP-dependent aspartate aminotransferase-like (Major domain)"/>
    <property type="match status" value="1"/>
</dbReference>
<accession>A0A1H9I376</accession>
<dbReference type="InterPro" id="IPR001597">
    <property type="entry name" value="ArAA_b-elim_lyase/Thr_aldolase"/>
</dbReference>
<proteinExistence type="inferred from homology"/>
<dbReference type="AlphaFoldDB" id="A0A1H9I376"/>
<evidence type="ECO:0000259" key="5">
    <source>
        <dbReference type="Pfam" id="PF01212"/>
    </source>
</evidence>
<dbReference type="PANTHER" id="PTHR48097">
    <property type="entry name" value="L-THREONINE ALDOLASE-RELATED"/>
    <property type="match status" value="1"/>
</dbReference>
<dbReference type="InterPro" id="IPR015424">
    <property type="entry name" value="PyrdxlP-dep_Trfase"/>
</dbReference>
<dbReference type="Gene3D" id="3.90.1150.10">
    <property type="entry name" value="Aspartate Aminotransferase, domain 1"/>
    <property type="match status" value="1"/>
</dbReference>
<dbReference type="RefSeq" id="WP_090270456.1">
    <property type="nucleotide sequence ID" value="NZ_FOEP01000011.1"/>
</dbReference>
<name>A0A1H9I376_9RHOB</name>
<dbReference type="Proteomes" id="UP000198634">
    <property type="component" value="Unassembled WGS sequence"/>
</dbReference>
<gene>
    <name evidence="6" type="ORF">SAMN04488092_11121</name>
</gene>
<dbReference type="OrthoDB" id="9774495at2"/>
<reference evidence="6 7" key="1">
    <citation type="submission" date="2016-10" db="EMBL/GenBank/DDBJ databases">
        <authorList>
            <person name="de Groot N.N."/>
        </authorList>
    </citation>
    <scope>NUCLEOTIDE SEQUENCE [LARGE SCALE GENOMIC DNA]</scope>
    <source>
        <strain evidence="6 7">DSM 22007</strain>
    </source>
</reference>
<evidence type="ECO:0000313" key="7">
    <source>
        <dbReference type="Proteomes" id="UP000198634"/>
    </source>
</evidence>
<protein>
    <submittedName>
        <fullName evidence="6">L-threonine aldolase</fullName>
    </submittedName>
</protein>
<evidence type="ECO:0000256" key="2">
    <source>
        <dbReference type="ARBA" id="ARBA00006966"/>
    </source>
</evidence>
<dbReference type="Pfam" id="PF01212">
    <property type="entry name" value="Beta_elim_lyase"/>
    <property type="match status" value="1"/>
</dbReference>
<comment type="similarity">
    <text evidence="2">Belongs to the threonine aldolase family.</text>
</comment>
<dbReference type="SUPFAM" id="SSF53383">
    <property type="entry name" value="PLP-dependent transferases"/>
    <property type="match status" value="1"/>
</dbReference>
<keyword evidence="7" id="KW-1185">Reference proteome</keyword>
<evidence type="ECO:0000256" key="4">
    <source>
        <dbReference type="ARBA" id="ARBA00022898"/>
    </source>
</evidence>
<dbReference type="STRING" id="657014.SAMN04488092_11121"/>